<keyword evidence="2" id="KW-1185">Reference proteome</keyword>
<dbReference type="EMBL" id="BPLR01012522">
    <property type="protein sequence ID" value="GIY54527.1"/>
    <property type="molecule type" value="Genomic_DNA"/>
</dbReference>
<protein>
    <submittedName>
        <fullName evidence="1">Uncharacterized protein</fullName>
    </submittedName>
</protein>
<evidence type="ECO:0000313" key="2">
    <source>
        <dbReference type="Proteomes" id="UP001054945"/>
    </source>
</evidence>
<sequence>MEMEIFQENIFLFLFVHCKGSALYCANLFDQKEVSDLDLNPPLVLRFESDVPKVNTRNTILELQINRNLERRRLSHCPGIRDDIHSNREQIYISAYNSIKSTLSLSLEACPNILSTINFKLSRAICCRMSSLDVNNSKAVSINLRSDFSGATASTTKPCFLRP</sequence>
<reference evidence="1 2" key="1">
    <citation type="submission" date="2021-06" db="EMBL/GenBank/DDBJ databases">
        <title>Caerostris extrusa draft genome.</title>
        <authorList>
            <person name="Kono N."/>
            <person name="Arakawa K."/>
        </authorList>
    </citation>
    <scope>NUCLEOTIDE SEQUENCE [LARGE SCALE GENOMIC DNA]</scope>
</reference>
<comment type="caution">
    <text evidence="1">The sequence shown here is derived from an EMBL/GenBank/DDBJ whole genome shotgun (WGS) entry which is preliminary data.</text>
</comment>
<organism evidence="1 2">
    <name type="scientific">Caerostris extrusa</name>
    <name type="common">Bark spider</name>
    <name type="synonym">Caerostris bankana</name>
    <dbReference type="NCBI Taxonomy" id="172846"/>
    <lineage>
        <taxon>Eukaryota</taxon>
        <taxon>Metazoa</taxon>
        <taxon>Ecdysozoa</taxon>
        <taxon>Arthropoda</taxon>
        <taxon>Chelicerata</taxon>
        <taxon>Arachnida</taxon>
        <taxon>Araneae</taxon>
        <taxon>Araneomorphae</taxon>
        <taxon>Entelegynae</taxon>
        <taxon>Araneoidea</taxon>
        <taxon>Araneidae</taxon>
        <taxon>Caerostris</taxon>
    </lineage>
</organism>
<name>A0AAV4U9W4_CAEEX</name>
<dbReference type="AlphaFoldDB" id="A0AAV4U9W4"/>
<accession>A0AAV4U9W4</accession>
<proteinExistence type="predicted"/>
<gene>
    <name evidence="1" type="ORF">CEXT_296381</name>
</gene>
<dbReference type="Proteomes" id="UP001054945">
    <property type="component" value="Unassembled WGS sequence"/>
</dbReference>
<evidence type="ECO:0000313" key="1">
    <source>
        <dbReference type="EMBL" id="GIY54527.1"/>
    </source>
</evidence>